<dbReference type="EMBL" id="QKZQ01000019">
    <property type="protein sequence ID" value="PZX37998.1"/>
    <property type="molecule type" value="Genomic_DNA"/>
</dbReference>
<sequence>MCKMPLGMCQLLRMPRVFPLGLRAVLRATASPNRCGRSGRGILVMAGAISQNRHFTPRRVLNFMNSLQNRYAKVTES</sequence>
<proteinExistence type="predicted"/>
<accession>A0A2W7PPD1</accession>
<evidence type="ECO:0000313" key="1">
    <source>
        <dbReference type="EMBL" id="PZX37998.1"/>
    </source>
</evidence>
<dbReference type="AlphaFoldDB" id="A0A2W7PPD1"/>
<name>A0A2W7PPD1_9RHOB</name>
<dbReference type="Proteomes" id="UP000249364">
    <property type="component" value="Unassembled WGS sequence"/>
</dbReference>
<keyword evidence="2" id="KW-1185">Reference proteome</keyword>
<gene>
    <name evidence="1" type="ORF">LY56_03128</name>
</gene>
<organism evidence="1 2">
    <name type="scientific">Roseinatronobacter thiooxidans</name>
    <dbReference type="NCBI Taxonomy" id="121821"/>
    <lineage>
        <taxon>Bacteria</taxon>
        <taxon>Pseudomonadati</taxon>
        <taxon>Pseudomonadota</taxon>
        <taxon>Alphaproteobacteria</taxon>
        <taxon>Rhodobacterales</taxon>
        <taxon>Paracoccaceae</taxon>
        <taxon>Roseinatronobacter</taxon>
    </lineage>
</organism>
<protein>
    <submittedName>
        <fullName evidence="1">Uncharacterized protein</fullName>
    </submittedName>
</protein>
<reference evidence="1 2" key="1">
    <citation type="submission" date="2018-06" db="EMBL/GenBank/DDBJ databases">
        <title>Genomic Encyclopedia of Archaeal and Bacterial Type Strains, Phase II (KMG-II): from individual species to whole genera.</title>
        <authorList>
            <person name="Goeker M."/>
        </authorList>
    </citation>
    <scope>NUCLEOTIDE SEQUENCE [LARGE SCALE GENOMIC DNA]</scope>
    <source>
        <strain evidence="1 2">DSM 13087</strain>
    </source>
</reference>
<evidence type="ECO:0000313" key="2">
    <source>
        <dbReference type="Proteomes" id="UP000249364"/>
    </source>
</evidence>
<comment type="caution">
    <text evidence="1">The sequence shown here is derived from an EMBL/GenBank/DDBJ whole genome shotgun (WGS) entry which is preliminary data.</text>
</comment>